<dbReference type="Proteomes" id="UP000480178">
    <property type="component" value="Chromosome"/>
</dbReference>
<reference evidence="1 2" key="1">
    <citation type="submission" date="2020-01" db="EMBL/GenBank/DDBJ databases">
        <authorList>
            <person name="Kim M.K."/>
        </authorList>
    </citation>
    <scope>NUCLEOTIDE SEQUENCE [LARGE SCALE GENOMIC DNA]</scope>
    <source>
        <strain evidence="1 2">172606-1</strain>
    </source>
</reference>
<organism evidence="1 2">
    <name type="scientific">Rhodocytophaga rosea</name>
    <dbReference type="NCBI Taxonomy" id="2704465"/>
    <lineage>
        <taxon>Bacteria</taxon>
        <taxon>Pseudomonadati</taxon>
        <taxon>Bacteroidota</taxon>
        <taxon>Cytophagia</taxon>
        <taxon>Cytophagales</taxon>
        <taxon>Rhodocytophagaceae</taxon>
        <taxon>Rhodocytophaga</taxon>
    </lineage>
</organism>
<proteinExistence type="predicted"/>
<dbReference type="EMBL" id="CP048222">
    <property type="protein sequence ID" value="QHT67882.1"/>
    <property type="molecule type" value="Genomic_DNA"/>
</dbReference>
<evidence type="ECO:0000313" key="2">
    <source>
        <dbReference type="Proteomes" id="UP000480178"/>
    </source>
</evidence>
<dbReference type="RefSeq" id="WP_162443904.1">
    <property type="nucleotide sequence ID" value="NZ_CP048222.1"/>
</dbReference>
<keyword evidence="2" id="KW-1185">Reference proteome</keyword>
<dbReference type="AlphaFoldDB" id="A0A6C0GJP1"/>
<dbReference type="KEGG" id="rhoz:GXP67_15165"/>
<gene>
    <name evidence="1" type="ORF">GXP67_15165</name>
</gene>
<accession>A0A6C0GJP1</accession>
<evidence type="ECO:0008006" key="3">
    <source>
        <dbReference type="Google" id="ProtNLM"/>
    </source>
</evidence>
<evidence type="ECO:0000313" key="1">
    <source>
        <dbReference type="EMBL" id="QHT67882.1"/>
    </source>
</evidence>
<name>A0A6C0GJP1_9BACT</name>
<sequence length="246" mass="28264">MQLFYKKGVLCWQLVLLLSVITRIGWTQPKTPYVQLGTQFPLQYTAGFEYQFHPRFSAAVQVGLLAKPYDKYLLYCMEVAGLSKNLSHIIEKSFEKAYMGSIGINYHFNQKYYAGVYGLASRMYGKGPLLELANVYYKGKFPANVDPALLAIAEGLQMNWESDLICAGLLAGRRFLFPNSKFEFRAEIGFTKIMGSQSRYSVGYSIIDDSVLAQNLYTRMNDEFKKSYWKYGYVPSLNLYLVYRLK</sequence>
<protein>
    <recommendedName>
        <fullName evidence="3">DUF3575 domain-containing protein</fullName>
    </recommendedName>
</protein>